<sequence length="83" mass="9130">MDLKNLTDSEIKEGVSCLCRALLARVRQDIAGGGSPKDRDGAIDWVEGRCPRALITFADACQIVGWDPDKTRRHLLRPLPLAS</sequence>
<gene>
    <name evidence="1" type="ORF">WOB96_05840</name>
</gene>
<evidence type="ECO:0000313" key="2">
    <source>
        <dbReference type="Proteomes" id="UP001446205"/>
    </source>
</evidence>
<dbReference type="Proteomes" id="UP001446205">
    <property type="component" value="Unassembled WGS sequence"/>
</dbReference>
<comment type="caution">
    <text evidence="1">The sequence shown here is derived from an EMBL/GenBank/DDBJ whole genome shotgun (WGS) entry which is preliminary data.</text>
</comment>
<name>A0ABU9D6X2_9PROT</name>
<reference evidence="1 2" key="1">
    <citation type="submission" date="2024-04" db="EMBL/GenBank/DDBJ databases">
        <authorList>
            <person name="Abashina T."/>
            <person name="Shaikin A."/>
        </authorList>
    </citation>
    <scope>NUCLEOTIDE SEQUENCE [LARGE SCALE GENOMIC DNA]</scope>
    <source>
        <strain evidence="1 2">AAFK</strain>
    </source>
</reference>
<proteinExistence type="predicted"/>
<organism evidence="1 2">
    <name type="scientific">Thermithiobacillus plumbiphilus</name>
    <dbReference type="NCBI Taxonomy" id="1729899"/>
    <lineage>
        <taxon>Bacteria</taxon>
        <taxon>Pseudomonadati</taxon>
        <taxon>Pseudomonadota</taxon>
        <taxon>Acidithiobacillia</taxon>
        <taxon>Acidithiobacillales</taxon>
        <taxon>Thermithiobacillaceae</taxon>
        <taxon>Thermithiobacillus</taxon>
    </lineage>
</organism>
<protein>
    <submittedName>
        <fullName evidence="1">Uncharacterized protein</fullName>
    </submittedName>
</protein>
<dbReference type="RefSeq" id="WP_341370343.1">
    <property type="nucleotide sequence ID" value="NZ_JBBPCO010000004.1"/>
</dbReference>
<evidence type="ECO:0000313" key="1">
    <source>
        <dbReference type="EMBL" id="MEK8089285.1"/>
    </source>
</evidence>
<accession>A0ABU9D6X2</accession>
<keyword evidence="2" id="KW-1185">Reference proteome</keyword>
<dbReference type="EMBL" id="JBBPCO010000004">
    <property type="protein sequence ID" value="MEK8089285.1"/>
    <property type="molecule type" value="Genomic_DNA"/>
</dbReference>